<feature type="non-terminal residue" evidence="2">
    <location>
        <position position="27"/>
    </location>
</feature>
<proteinExistence type="predicted"/>
<dbReference type="EMBL" id="UINC01059939">
    <property type="protein sequence ID" value="SVB83906.1"/>
    <property type="molecule type" value="Genomic_DNA"/>
</dbReference>
<accession>A0A382H9C2</accession>
<name>A0A382H9C2_9ZZZZ</name>
<dbReference type="AlphaFoldDB" id="A0A382H9C2"/>
<sequence>MNDELTKSYNARIRSGDLRRDAKQETA</sequence>
<feature type="region of interest" description="Disordered" evidence="1">
    <location>
        <begin position="1"/>
        <end position="27"/>
    </location>
</feature>
<protein>
    <submittedName>
        <fullName evidence="2">Uncharacterized protein</fullName>
    </submittedName>
</protein>
<evidence type="ECO:0000256" key="1">
    <source>
        <dbReference type="SAM" id="MobiDB-lite"/>
    </source>
</evidence>
<gene>
    <name evidence="2" type="ORF">METZ01_LOCUS236760</name>
</gene>
<evidence type="ECO:0000313" key="2">
    <source>
        <dbReference type="EMBL" id="SVB83906.1"/>
    </source>
</evidence>
<feature type="compositionally biased region" description="Basic and acidic residues" evidence="1">
    <location>
        <begin position="14"/>
        <end position="27"/>
    </location>
</feature>
<reference evidence="2" key="1">
    <citation type="submission" date="2018-05" db="EMBL/GenBank/DDBJ databases">
        <authorList>
            <person name="Lanie J.A."/>
            <person name="Ng W.-L."/>
            <person name="Kazmierczak K.M."/>
            <person name="Andrzejewski T.M."/>
            <person name="Davidsen T.M."/>
            <person name="Wayne K.J."/>
            <person name="Tettelin H."/>
            <person name="Glass J.I."/>
            <person name="Rusch D."/>
            <person name="Podicherti R."/>
            <person name="Tsui H.-C.T."/>
            <person name="Winkler M.E."/>
        </authorList>
    </citation>
    <scope>NUCLEOTIDE SEQUENCE</scope>
</reference>
<organism evidence="2">
    <name type="scientific">marine metagenome</name>
    <dbReference type="NCBI Taxonomy" id="408172"/>
    <lineage>
        <taxon>unclassified sequences</taxon>
        <taxon>metagenomes</taxon>
        <taxon>ecological metagenomes</taxon>
    </lineage>
</organism>